<evidence type="ECO:0000256" key="1">
    <source>
        <dbReference type="ARBA" id="ARBA00004141"/>
    </source>
</evidence>
<feature type="transmembrane region" description="Helical" evidence="6">
    <location>
        <begin position="84"/>
        <end position="107"/>
    </location>
</feature>
<evidence type="ECO:0000313" key="8">
    <source>
        <dbReference type="Proteomes" id="UP000887574"/>
    </source>
</evidence>
<dbReference type="WBParaSite" id="jg12586">
    <property type="protein sequence ID" value="jg12586"/>
    <property type="gene ID" value="jg12586"/>
</dbReference>
<dbReference type="Pfam" id="PF07857">
    <property type="entry name" value="TMEM144"/>
    <property type="match status" value="2"/>
</dbReference>
<dbReference type="Proteomes" id="UP000887574">
    <property type="component" value="Unplaced"/>
</dbReference>
<evidence type="ECO:0000256" key="2">
    <source>
        <dbReference type="ARBA" id="ARBA00005731"/>
    </source>
</evidence>
<name>A0A915CTV9_9BILA</name>
<feature type="signal peptide" evidence="7">
    <location>
        <begin position="1"/>
        <end position="16"/>
    </location>
</feature>
<feature type="transmembrane region" description="Helical" evidence="6">
    <location>
        <begin position="165"/>
        <end position="184"/>
    </location>
</feature>
<keyword evidence="4 6" id="KW-1133">Transmembrane helix</keyword>
<organism evidence="8 9">
    <name type="scientific">Ditylenchus dipsaci</name>
    <dbReference type="NCBI Taxonomy" id="166011"/>
    <lineage>
        <taxon>Eukaryota</taxon>
        <taxon>Metazoa</taxon>
        <taxon>Ecdysozoa</taxon>
        <taxon>Nematoda</taxon>
        <taxon>Chromadorea</taxon>
        <taxon>Rhabditida</taxon>
        <taxon>Tylenchina</taxon>
        <taxon>Tylenchomorpha</taxon>
        <taxon>Sphaerularioidea</taxon>
        <taxon>Anguinidae</taxon>
        <taxon>Anguininae</taxon>
        <taxon>Ditylenchus</taxon>
    </lineage>
</organism>
<dbReference type="GO" id="GO:0015144">
    <property type="term" value="F:carbohydrate transmembrane transporter activity"/>
    <property type="evidence" value="ECO:0007669"/>
    <property type="project" value="InterPro"/>
</dbReference>
<dbReference type="GO" id="GO:0016020">
    <property type="term" value="C:membrane"/>
    <property type="evidence" value="ECO:0007669"/>
    <property type="project" value="UniProtKB-SubCell"/>
</dbReference>
<dbReference type="InterPro" id="IPR012435">
    <property type="entry name" value="TMEM144"/>
</dbReference>
<keyword evidence="3 6" id="KW-0812">Transmembrane</keyword>
<feature type="chain" id="PRO_5037805575" evidence="7">
    <location>
        <begin position="17"/>
        <end position="209"/>
    </location>
</feature>
<dbReference type="PANTHER" id="PTHR16119">
    <property type="entry name" value="TRANSMEMBRANE PROTEIN 144"/>
    <property type="match status" value="1"/>
</dbReference>
<keyword evidence="7" id="KW-0732">Signal</keyword>
<keyword evidence="8" id="KW-1185">Reference proteome</keyword>
<dbReference type="PANTHER" id="PTHR16119:SF17">
    <property type="entry name" value="TRANSMEMBRANE PROTEIN 144"/>
    <property type="match status" value="1"/>
</dbReference>
<feature type="transmembrane region" description="Helical" evidence="6">
    <location>
        <begin position="191"/>
        <end position="208"/>
    </location>
</feature>
<evidence type="ECO:0000256" key="6">
    <source>
        <dbReference type="SAM" id="Phobius"/>
    </source>
</evidence>
<dbReference type="InterPro" id="IPR010651">
    <property type="entry name" value="Sugar_transport"/>
</dbReference>
<evidence type="ECO:0000256" key="7">
    <source>
        <dbReference type="SAM" id="SignalP"/>
    </source>
</evidence>
<proteinExistence type="inferred from homology"/>
<keyword evidence="5 6" id="KW-0472">Membrane</keyword>
<evidence type="ECO:0000256" key="4">
    <source>
        <dbReference type="ARBA" id="ARBA00022989"/>
    </source>
</evidence>
<feature type="transmembrane region" description="Helical" evidence="6">
    <location>
        <begin position="128"/>
        <end position="153"/>
    </location>
</feature>
<dbReference type="AlphaFoldDB" id="A0A915CTV9"/>
<evidence type="ECO:0000256" key="3">
    <source>
        <dbReference type="ARBA" id="ARBA00022692"/>
    </source>
</evidence>
<evidence type="ECO:0000256" key="5">
    <source>
        <dbReference type="ARBA" id="ARBA00023136"/>
    </source>
</evidence>
<evidence type="ECO:0000313" key="9">
    <source>
        <dbReference type="WBParaSite" id="jg12586"/>
    </source>
</evidence>
<comment type="subcellular location">
    <subcellularLocation>
        <location evidence="1">Membrane</location>
        <topology evidence="1">Multi-pass membrane protein</topology>
    </subcellularLocation>
</comment>
<sequence>MSAALGLGACAVLQYALDLSESCFSGSHNCSNVRKKVTETVTVENETSSLMPQTNVTSTTTTTVKDEVTTSANAQPSSALKLKLMAIGFSMLAGVCYGLTFVPVIYIQDNPETFKNPPKEAIYYAFSHFSGILVTSTVVLLGYYCILGTILLFLANDLLSQAITFPINAMMPGVCAALWSVFYFKEITGAKNLRLLMAAVLITLVALLL</sequence>
<comment type="similarity">
    <text evidence="2">Belongs to the TMEM144 family.</text>
</comment>
<reference evidence="9" key="1">
    <citation type="submission" date="2022-11" db="UniProtKB">
        <authorList>
            <consortium name="WormBaseParasite"/>
        </authorList>
    </citation>
    <scope>IDENTIFICATION</scope>
</reference>
<protein>
    <submittedName>
        <fullName evidence="9">Transmembrane protein 144</fullName>
    </submittedName>
</protein>
<accession>A0A915CTV9</accession>